<comment type="caution">
    <text evidence="1">The sequence shown here is derived from an EMBL/GenBank/DDBJ whole genome shotgun (WGS) entry which is preliminary data.</text>
</comment>
<protein>
    <submittedName>
        <fullName evidence="1">Uncharacterized protein</fullName>
    </submittedName>
</protein>
<organism evidence="1 2">
    <name type="scientific">Trifolium medium</name>
    <dbReference type="NCBI Taxonomy" id="97028"/>
    <lineage>
        <taxon>Eukaryota</taxon>
        <taxon>Viridiplantae</taxon>
        <taxon>Streptophyta</taxon>
        <taxon>Embryophyta</taxon>
        <taxon>Tracheophyta</taxon>
        <taxon>Spermatophyta</taxon>
        <taxon>Magnoliopsida</taxon>
        <taxon>eudicotyledons</taxon>
        <taxon>Gunneridae</taxon>
        <taxon>Pentapetalae</taxon>
        <taxon>rosids</taxon>
        <taxon>fabids</taxon>
        <taxon>Fabales</taxon>
        <taxon>Fabaceae</taxon>
        <taxon>Papilionoideae</taxon>
        <taxon>50 kb inversion clade</taxon>
        <taxon>NPAAA clade</taxon>
        <taxon>Hologalegina</taxon>
        <taxon>IRL clade</taxon>
        <taxon>Trifolieae</taxon>
        <taxon>Trifolium</taxon>
    </lineage>
</organism>
<name>A0A392TVL8_9FABA</name>
<sequence>MLEENSVGENYLLGKSVNILVEIRDPLDKVTLTGNDLDLYERSQDFRICY</sequence>
<dbReference type="Proteomes" id="UP000265520">
    <property type="component" value="Unassembled WGS sequence"/>
</dbReference>
<proteinExistence type="predicted"/>
<feature type="non-terminal residue" evidence="1">
    <location>
        <position position="50"/>
    </location>
</feature>
<dbReference type="AlphaFoldDB" id="A0A392TVL8"/>
<evidence type="ECO:0000313" key="2">
    <source>
        <dbReference type="Proteomes" id="UP000265520"/>
    </source>
</evidence>
<dbReference type="EMBL" id="LXQA010645113">
    <property type="protein sequence ID" value="MCI63865.1"/>
    <property type="molecule type" value="Genomic_DNA"/>
</dbReference>
<keyword evidence="2" id="KW-1185">Reference proteome</keyword>
<evidence type="ECO:0000313" key="1">
    <source>
        <dbReference type="EMBL" id="MCI63865.1"/>
    </source>
</evidence>
<reference evidence="1 2" key="1">
    <citation type="journal article" date="2018" name="Front. Plant Sci.">
        <title>Red Clover (Trifolium pratense) and Zigzag Clover (T. medium) - A Picture of Genomic Similarities and Differences.</title>
        <authorList>
            <person name="Dluhosova J."/>
            <person name="Istvanek J."/>
            <person name="Nedelnik J."/>
            <person name="Repkova J."/>
        </authorList>
    </citation>
    <scope>NUCLEOTIDE SEQUENCE [LARGE SCALE GENOMIC DNA]</scope>
    <source>
        <strain evidence="2">cv. 10/8</strain>
        <tissue evidence="1">Leaf</tissue>
    </source>
</reference>
<accession>A0A392TVL8</accession>